<evidence type="ECO:0000256" key="1">
    <source>
        <dbReference type="ARBA" id="ARBA00022553"/>
    </source>
</evidence>
<dbReference type="Proteomes" id="UP000322726">
    <property type="component" value="Chromosome"/>
</dbReference>
<dbReference type="SUPFAM" id="SSF46894">
    <property type="entry name" value="C-terminal effector domain of the bipartite response regulators"/>
    <property type="match status" value="1"/>
</dbReference>
<evidence type="ECO:0000256" key="5">
    <source>
        <dbReference type="ARBA" id="ARBA00023163"/>
    </source>
</evidence>
<dbReference type="SMART" id="SM00448">
    <property type="entry name" value="REC"/>
    <property type="match status" value="1"/>
</dbReference>
<sequence>MKNNNVLLIEDNLELQNLISGFLEPYNYTCKVFSDPFEALKEFEENFTNYSIVILDLGLPGMDGFDLFKKLKEIKNIPIIISTARDDIGNKIHGFELGADDYLSKPYEPRELVLRIDATLKRYSSSNEMNINDLYIDLDKKRVFLENQEIEFTKIESEIFFMFVNNINKVVSREDILNQTSLKKDTKNRTIDMHISNIRFKINDDSKEAKYIKSVWGIGYKFINDN</sequence>
<dbReference type="OrthoDB" id="165980at2"/>
<organism evidence="6 7">
    <name type="scientific">Malaciobacter pacificus</name>
    <dbReference type="NCBI Taxonomy" id="1080223"/>
    <lineage>
        <taxon>Bacteria</taxon>
        <taxon>Pseudomonadati</taxon>
        <taxon>Campylobacterota</taxon>
        <taxon>Epsilonproteobacteria</taxon>
        <taxon>Campylobacterales</taxon>
        <taxon>Arcobacteraceae</taxon>
        <taxon>Malaciobacter</taxon>
    </lineage>
</organism>
<reference evidence="6 7" key="3">
    <citation type="submission" date="2019-09" db="EMBL/GenBank/DDBJ databases">
        <title>Taxonomic note: a critical rebuttal of the proposed division of the genus Arcobacter into six genera, emended descriptions of Arcobacter anaerophilus and the genus Arcobacter, and an assessment of genus-level boundaries for Epsilonproteobacteria using in silico genomic comparator tools.</title>
        <authorList>
            <person name="On S.L.W."/>
            <person name="Miller W.G."/>
            <person name="Biggs P."/>
            <person name="Cornelius A."/>
            <person name="Vandamme P."/>
        </authorList>
    </citation>
    <scope>NUCLEOTIDE SEQUENCE [LARGE SCALE GENOMIC DNA]</scope>
    <source>
        <strain evidence="6 7">LMG 26638</strain>
    </source>
</reference>
<dbReference type="RefSeq" id="WP_130232770.1">
    <property type="nucleotide sequence ID" value="NZ_BMEF01000004.1"/>
</dbReference>
<evidence type="ECO:0000256" key="2">
    <source>
        <dbReference type="ARBA" id="ARBA00023012"/>
    </source>
</evidence>
<keyword evidence="5" id="KW-0804">Transcription</keyword>
<dbReference type="PANTHER" id="PTHR48111:SF22">
    <property type="entry name" value="REGULATOR OF RPOS"/>
    <property type="match status" value="1"/>
</dbReference>
<dbReference type="GO" id="GO:0000976">
    <property type="term" value="F:transcription cis-regulatory region binding"/>
    <property type="evidence" value="ECO:0007669"/>
    <property type="project" value="TreeGrafter"/>
</dbReference>
<dbReference type="InterPro" id="IPR016032">
    <property type="entry name" value="Sig_transdc_resp-reg_C-effctor"/>
</dbReference>
<reference evidence="6 7" key="2">
    <citation type="submission" date="2019-09" db="EMBL/GenBank/DDBJ databases">
        <title>Complete genome sequencing of four Arcobacter species reveals a diverse suite of mobile elements.</title>
        <authorList>
            <person name="Miller W.G."/>
            <person name="Yee E."/>
            <person name="Bono J.L."/>
        </authorList>
    </citation>
    <scope>NUCLEOTIDE SEQUENCE [LARGE SCALE GENOMIC DNA]</scope>
    <source>
        <strain evidence="6 7">LMG 26638</strain>
    </source>
</reference>
<dbReference type="GO" id="GO:0000156">
    <property type="term" value="F:phosphorelay response regulator activity"/>
    <property type="evidence" value="ECO:0007669"/>
    <property type="project" value="TreeGrafter"/>
</dbReference>
<dbReference type="GO" id="GO:0032993">
    <property type="term" value="C:protein-DNA complex"/>
    <property type="evidence" value="ECO:0007669"/>
    <property type="project" value="TreeGrafter"/>
</dbReference>
<dbReference type="PANTHER" id="PTHR48111">
    <property type="entry name" value="REGULATOR OF RPOS"/>
    <property type="match status" value="1"/>
</dbReference>
<keyword evidence="7" id="KW-1185">Reference proteome</keyword>
<keyword evidence="1" id="KW-0597">Phosphoprotein</keyword>
<dbReference type="InterPro" id="IPR039420">
    <property type="entry name" value="WalR-like"/>
</dbReference>
<name>A0A5C2HAM5_9BACT</name>
<dbReference type="PROSITE" id="PS51755">
    <property type="entry name" value="OMPR_PHOB"/>
    <property type="match status" value="1"/>
</dbReference>
<dbReference type="CDD" id="cd00383">
    <property type="entry name" value="trans_reg_C"/>
    <property type="match status" value="1"/>
</dbReference>
<gene>
    <name evidence="6" type="ORF">APAC_0667</name>
</gene>
<evidence type="ECO:0000313" key="7">
    <source>
        <dbReference type="Proteomes" id="UP000322726"/>
    </source>
</evidence>
<keyword evidence="4" id="KW-0238">DNA-binding</keyword>
<dbReference type="GO" id="GO:0006355">
    <property type="term" value="P:regulation of DNA-templated transcription"/>
    <property type="evidence" value="ECO:0007669"/>
    <property type="project" value="InterPro"/>
</dbReference>
<dbReference type="InterPro" id="IPR001867">
    <property type="entry name" value="OmpR/PhoB-type_DNA-bd"/>
</dbReference>
<dbReference type="EMBL" id="CP035928">
    <property type="protein sequence ID" value="QEP33814.1"/>
    <property type="molecule type" value="Genomic_DNA"/>
</dbReference>
<dbReference type="AlphaFoldDB" id="A0A5C2HAM5"/>
<reference evidence="7" key="1">
    <citation type="submission" date="2019-09" db="EMBL/GenBank/DDBJ databases">
        <title>Complete genome sequencing of four Arcobacter species reveals a diverse suite of mobile elements.</title>
        <authorList>
            <person name="On S.L.W."/>
            <person name="Miller W.G."/>
            <person name="Biggs P."/>
            <person name="Cornelius A."/>
            <person name="Vandamme P."/>
        </authorList>
    </citation>
    <scope>NUCLEOTIDE SEQUENCE [LARGE SCALE GENOMIC DNA]</scope>
    <source>
        <strain evidence="7">LMG 26638</strain>
    </source>
</reference>
<dbReference type="PROSITE" id="PS50110">
    <property type="entry name" value="RESPONSE_REGULATORY"/>
    <property type="match status" value="1"/>
</dbReference>
<dbReference type="InterPro" id="IPR001789">
    <property type="entry name" value="Sig_transdc_resp-reg_receiver"/>
</dbReference>
<dbReference type="KEGG" id="apai:APAC_0667"/>
<keyword evidence="2" id="KW-0902">Two-component regulatory system</keyword>
<dbReference type="Gene3D" id="1.10.10.10">
    <property type="entry name" value="Winged helix-like DNA-binding domain superfamily/Winged helix DNA-binding domain"/>
    <property type="match status" value="1"/>
</dbReference>
<evidence type="ECO:0000256" key="3">
    <source>
        <dbReference type="ARBA" id="ARBA00023015"/>
    </source>
</evidence>
<protein>
    <submittedName>
        <fullName evidence="6">Two-component system response regulator</fullName>
    </submittedName>
</protein>
<dbReference type="SUPFAM" id="SSF52172">
    <property type="entry name" value="CheY-like"/>
    <property type="match status" value="1"/>
</dbReference>
<dbReference type="Gene3D" id="6.10.250.690">
    <property type="match status" value="1"/>
</dbReference>
<accession>A0A5C2HAM5</accession>
<dbReference type="InterPro" id="IPR036388">
    <property type="entry name" value="WH-like_DNA-bd_sf"/>
</dbReference>
<dbReference type="CDD" id="cd17574">
    <property type="entry name" value="REC_OmpR"/>
    <property type="match status" value="1"/>
</dbReference>
<dbReference type="InterPro" id="IPR011006">
    <property type="entry name" value="CheY-like_superfamily"/>
</dbReference>
<evidence type="ECO:0000256" key="4">
    <source>
        <dbReference type="ARBA" id="ARBA00023125"/>
    </source>
</evidence>
<dbReference type="GO" id="GO:0005829">
    <property type="term" value="C:cytosol"/>
    <property type="evidence" value="ECO:0007669"/>
    <property type="project" value="TreeGrafter"/>
</dbReference>
<dbReference type="Pfam" id="PF00072">
    <property type="entry name" value="Response_reg"/>
    <property type="match status" value="1"/>
</dbReference>
<dbReference type="Pfam" id="PF00486">
    <property type="entry name" value="Trans_reg_C"/>
    <property type="match status" value="1"/>
</dbReference>
<evidence type="ECO:0000313" key="6">
    <source>
        <dbReference type="EMBL" id="QEP33814.1"/>
    </source>
</evidence>
<dbReference type="SMART" id="SM00862">
    <property type="entry name" value="Trans_reg_C"/>
    <property type="match status" value="1"/>
</dbReference>
<keyword evidence="3" id="KW-0805">Transcription regulation</keyword>
<proteinExistence type="predicted"/>
<dbReference type="Gene3D" id="3.40.50.2300">
    <property type="match status" value="1"/>
</dbReference>